<dbReference type="Proteomes" id="UP000295210">
    <property type="component" value="Unassembled WGS sequence"/>
</dbReference>
<dbReference type="SUPFAM" id="SSF89733">
    <property type="entry name" value="L-sulfolactate dehydrogenase-like"/>
    <property type="match status" value="1"/>
</dbReference>
<comment type="caution">
    <text evidence="2">The sequence shown here is derived from an EMBL/GenBank/DDBJ whole genome shotgun (WGS) entry which is preliminary data.</text>
</comment>
<dbReference type="InterPro" id="IPR043144">
    <property type="entry name" value="Mal/L-sulf/L-lact_DH-like_ah"/>
</dbReference>
<dbReference type="Gene3D" id="3.30.1370.60">
    <property type="entry name" value="Hypothetical oxidoreductase yiak, domain 2"/>
    <property type="match status" value="1"/>
</dbReference>
<dbReference type="Gene3D" id="1.10.1530.10">
    <property type="match status" value="1"/>
</dbReference>
<evidence type="ECO:0000256" key="1">
    <source>
        <dbReference type="ARBA" id="ARBA00023002"/>
    </source>
</evidence>
<dbReference type="Pfam" id="PF02615">
    <property type="entry name" value="Ldh_2"/>
    <property type="match status" value="1"/>
</dbReference>
<protein>
    <submittedName>
        <fullName evidence="2">3-dehydro-L-gulonate 2-dehydrogenase</fullName>
    </submittedName>
</protein>
<name>A0A4R1LAY5_9BACT</name>
<dbReference type="AlphaFoldDB" id="A0A4R1LAY5"/>
<dbReference type="EMBL" id="SMGK01000001">
    <property type="protein sequence ID" value="TCK75626.1"/>
    <property type="molecule type" value="Genomic_DNA"/>
</dbReference>
<dbReference type="OrthoDB" id="9769447at2"/>
<keyword evidence="1" id="KW-0560">Oxidoreductase</keyword>
<keyword evidence="3" id="KW-1185">Reference proteome</keyword>
<dbReference type="InterPro" id="IPR003767">
    <property type="entry name" value="Malate/L-lactate_DH-like"/>
</dbReference>
<gene>
    <name evidence="2" type="ORF">C7378_0612</name>
</gene>
<reference evidence="2 3" key="1">
    <citation type="submission" date="2019-03" db="EMBL/GenBank/DDBJ databases">
        <title>Genomic Encyclopedia of Type Strains, Phase IV (KMG-IV): sequencing the most valuable type-strain genomes for metagenomic binning, comparative biology and taxonomic classification.</title>
        <authorList>
            <person name="Goeker M."/>
        </authorList>
    </citation>
    <scope>NUCLEOTIDE SEQUENCE [LARGE SCALE GENOMIC DNA]</scope>
    <source>
        <strain evidence="2 3">DSM 103428</strain>
    </source>
</reference>
<sequence>MLRISYEELADTLTRVLLKLKFEEARAKTCARLFTDTACDGIYSHGVNRFPRFVKMIHNGSIDVSASPVPVLRCGALERWDGKLGPGNLNAYECMGRAIELSREHGVGCVALARTNHWMRGGTYGWQAADAGVIGICWTNTMANLPAWGSTKPSVGNNPLVIAIPRPGGHVVLDMAMSQFSYGALASYRARGELLPVEGGFDAEGKLTRDPGAIEQSQRPLPVGYWKGSGLALALDMVAAMLSAGNATHQISTDALHESGLSQVFLAFDLSRFGSPDTLEETADQIIEFVQANTGSTGRIRYPGEHTLATRAENRKLGIPVDPEIWAAVLDMLGETP</sequence>
<evidence type="ECO:0000313" key="3">
    <source>
        <dbReference type="Proteomes" id="UP000295210"/>
    </source>
</evidence>
<dbReference type="NCBIfam" id="NF009750">
    <property type="entry name" value="PRK13260.1"/>
    <property type="match status" value="1"/>
</dbReference>
<evidence type="ECO:0000313" key="2">
    <source>
        <dbReference type="EMBL" id="TCK75626.1"/>
    </source>
</evidence>
<dbReference type="InterPro" id="IPR043143">
    <property type="entry name" value="Mal/L-sulf/L-lact_DH-like_NADP"/>
</dbReference>
<accession>A0A4R1LAY5</accession>
<dbReference type="GO" id="GO:0016491">
    <property type="term" value="F:oxidoreductase activity"/>
    <property type="evidence" value="ECO:0007669"/>
    <property type="project" value="UniProtKB-KW"/>
</dbReference>
<proteinExistence type="predicted"/>
<organism evidence="2 3">
    <name type="scientific">Acidipila rosea</name>
    <dbReference type="NCBI Taxonomy" id="768535"/>
    <lineage>
        <taxon>Bacteria</taxon>
        <taxon>Pseudomonadati</taxon>
        <taxon>Acidobacteriota</taxon>
        <taxon>Terriglobia</taxon>
        <taxon>Terriglobales</taxon>
        <taxon>Acidobacteriaceae</taxon>
        <taxon>Acidipila</taxon>
    </lineage>
</organism>
<dbReference type="PANTHER" id="PTHR11091">
    <property type="entry name" value="OXIDOREDUCTASE-RELATED"/>
    <property type="match status" value="1"/>
</dbReference>
<dbReference type="RefSeq" id="WP_131991526.1">
    <property type="nucleotide sequence ID" value="NZ_SMGK01000001.1"/>
</dbReference>
<dbReference type="InterPro" id="IPR036111">
    <property type="entry name" value="Mal/L-sulfo/L-lacto_DH-like_sf"/>
</dbReference>
<dbReference type="PANTHER" id="PTHR11091:SF3">
    <property type="entry name" value="2,3-DIKETO-L-GULONATE REDUCTASE"/>
    <property type="match status" value="1"/>
</dbReference>